<comment type="caution">
    <text evidence="1">The sequence shown here is derived from an EMBL/GenBank/DDBJ whole genome shotgun (WGS) entry which is preliminary data.</text>
</comment>
<reference evidence="1 2" key="1">
    <citation type="submission" date="2021-06" db="EMBL/GenBank/DDBJ databases">
        <authorList>
            <person name="Sun Q."/>
            <person name="Li D."/>
        </authorList>
    </citation>
    <scope>NUCLEOTIDE SEQUENCE [LARGE SCALE GENOMIC DNA]</scope>
    <source>
        <strain evidence="1 2">MSJ-5</strain>
    </source>
</reference>
<dbReference type="EMBL" id="JAHLQK010000001">
    <property type="protein sequence ID" value="MBU5675595.1"/>
    <property type="molecule type" value="Genomic_DNA"/>
</dbReference>
<sequence>MNLGKEIIQDELESAKMLGTLENSLEELSLQFIYILKDYKDKGLIGEKEYENHIKIKENFLNYLNKKRGISTL</sequence>
<dbReference type="RefSeq" id="WP_216415064.1">
    <property type="nucleotide sequence ID" value="NZ_JAHLQK010000001.1"/>
</dbReference>
<gene>
    <name evidence="1" type="ORF">KQI88_04115</name>
</gene>
<organism evidence="1 2">
    <name type="scientific">Alkaliphilus flagellatus</name>
    <dbReference type="NCBI Taxonomy" id="2841507"/>
    <lineage>
        <taxon>Bacteria</taxon>
        <taxon>Bacillati</taxon>
        <taxon>Bacillota</taxon>
        <taxon>Clostridia</taxon>
        <taxon>Peptostreptococcales</taxon>
        <taxon>Natronincolaceae</taxon>
        <taxon>Alkaliphilus</taxon>
    </lineage>
</organism>
<proteinExistence type="predicted"/>
<evidence type="ECO:0000313" key="1">
    <source>
        <dbReference type="EMBL" id="MBU5675595.1"/>
    </source>
</evidence>
<protein>
    <submittedName>
        <fullName evidence="1">Uncharacterized protein</fullName>
    </submittedName>
</protein>
<keyword evidence="2" id="KW-1185">Reference proteome</keyword>
<evidence type="ECO:0000313" key="2">
    <source>
        <dbReference type="Proteomes" id="UP000779508"/>
    </source>
</evidence>
<accession>A0ABS6FZB5</accession>
<dbReference type="Proteomes" id="UP000779508">
    <property type="component" value="Unassembled WGS sequence"/>
</dbReference>
<name>A0ABS6FZB5_9FIRM</name>